<organism evidence="3 4">
    <name type="scientific">Tahibacter soli</name>
    <dbReference type="NCBI Taxonomy" id="2983605"/>
    <lineage>
        <taxon>Bacteria</taxon>
        <taxon>Pseudomonadati</taxon>
        <taxon>Pseudomonadota</taxon>
        <taxon>Gammaproteobacteria</taxon>
        <taxon>Lysobacterales</taxon>
        <taxon>Rhodanobacteraceae</taxon>
        <taxon>Tahibacter</taxon>
    </lineage>
</organism>
<dbReference type="PANTHER" id="PTHR35580:SF1">
    <property type="entry name" value="PHYTASE-LIKE DOMAIN-CONTAINING PROTEIN"/>
    <property type="match status" value="1"/>
</dbReference>
<keyword evidence="4" id="KW-1185">Reference proteome</keyword>
<dbReference type="Pfam" id="PF25778">
    <property type="entry name" value="DUF7948"/>
    <property type="match status" value="1"/>
</dbReference>
<dbReference type="SUPFAM" id="SSF63825">
    <property type="entry name" value="YWTD domain"/>
    <property type="match status" value="1"/>
</dbReference>
<dbReference type="EMBL" id="JAOVZO020000020">
    <property type="protein sequence ID" value="MDC8015675.1"/>
    <property type="molecule type" value="Genomic_DNA"/>
</dbReference>
<name>A0A9X4BIV6_9GAMM</name>
<accession>A0A9X4BIV6</accession>
<keyword evidence="1" id="KW-0732">Signal</keyword>
<dbReference type="InterPro" id="IPR057708">
    <property type="entry name" value="DUF7948"/>
</dbReference>
<dbReference type="AlphaFoldDB" id="A0A9X4BIV6"/>
<dbReference type="RefSeq" id="WP_263541226.1">
    <property type="nucleotide sequence ID" value="NZ_JAOVZO020000020.1"/>
</dbReference>
<sequence>MPNRKSGSRAALALAIAGVVSGFVSPTVLARPAPVAADPGTLQVPFVANTGRYDDAVAYSATTFAGTVFVTRAGEIVHDLAYAAPGRAEPARYTLVESLAGAMPLAPRAADIASARVTRIDGDRADDAATYRRVALGRAWNGVDVWLQAGNNNVEKFFSVEPGASAAAIRVAVRGAQSLAAASDGRLVARTDAGELAFSKPVAYQEIGGERRAVDVAYTVHGNEYGFALGDHDTSRAVVIDPVLQSTFLGGGEFDNTAALAVHPVNGQIYVAGTTQSANFPGTVGGAQRYFGVNGSDFVIARLSSDLTTLLQATYLGRSWQSDDLSAMVIHPQTGDVYVAGTTLDTYFPYAAGGARPANGGGRDAVVSRLSADLTTVYQSTFVGGSRNDYGFLLAIAPDTGDVYLAGDTYSANLPGAAGGAKPTYVVNAQEYGDAFVTRLNPALTTLVQSTYVGGTRGDNVGGNQQFGATRNLAFHPVNGDLYLAGATSSWDFPAIAGIFDTDTWTGAFVTRINPQLSTFVATAWFGGNASETVSALAIDPAGGDVLIAGTTSATTLAGTAGGAQPAPAANPIASGNAYVARISDDLATLRQATFLGGRNYDEARGLAIDPANGDVFVVGRTASTDFPGRFVTPAPAQAAYGGGDYDAFVSRLDASLTTLERSTYLGGASEDRLYCAIVNPFNGELVVAGDTRSTTFPMTAGGARPTHGGSWYDMVLSRLSTDL</sequence>
<feature type="domain" description="DUF7948" evidence="2">
    <location>
        <begin position="46"/>
        <end position="243"/>
    </location>
</feature>
<feature type="chain" id="PRO_5040907421" description="DUF7948 domain-containing protein" evidence="1">
    <location>
        <begin position="31"/>
        <end position="724"/>
    </location>
</feature>
<dbReference type="InterPro" id="IPR052918">
    <property type="entry name" value="Motility_Chemotaxis_Reg"/>
</dbReference>
<evidence type="ECO:0000259" key="2">
    <source>
        <dbReference type="Pfam" id="PF25778"/>
    </source>
</evidence>
<comment type="caution">
    <text evidence="3">The sequence shown here is derived from an EMBL/GenBank/DDBJ whole genome shotgun (WGS) entry which is preliminary data.</text>
</comment>
<reference evidence="3" key="1">
    <citation type="submission" date="2023-02" db="EMBL/GenBank/DDBJ databases">
        <title>Tahibacter soli sp. nov. isolated from soil.</title>
        <authorList>
            <person name="Baek J.H."/>
            <person name="Lee J.K."/>
            <person name="Choi D.G."/>
            <person name="Jeon C.O."/>
        </authorList>
    </citation>
    <scope>NUCLEOTIDE SEQUENCE</scope>
    <source>
        <strain evidence="3">BL</strain>
    </source>
</reference>
<evidence type="ECO:0000256" key="1">
    <source>
        <dbReference type="SAM" id="SignalP"/>
    </source>
</evidence>
<protein>
    <recommendedName>
        <fullName evidence="2">DUF7948 domain-containing protein</fullName>
    </recommendedName>
</protein>
<proteinExistence type="predicted"/>
<dbReference type="PANTHER" id="PTHR35580">
    <property type="entry name" value="CELL SURFACE GLYCOPROTEIN (S-LAYER PROTEIN)-LIKE PROTEIN"/>
    <property type="match status" value="1"/>
</dbReference>
<evidence type="ECO:0000313" key="3">
    <source>
        <dbReference type="EMBL" id="MDC8015675.1"/>
    </source>
</evidence>
<feature type="signal peptide" evidence="1">
    <location>
        <begin position="1"/>
        <end position="30"/>
    </location>
</feature>
<gene>
    <name evidence="3" type="ORF">OD750_024375</name>
</gene>
<evidence type="ECO:0000313" key="4">
    <source>
        <dbReference type="Proteomes" id="UP001139971"/>
    </source>
</evidence>
<dbReference type="Proteomes" id="UP001139971">
    <property type="component" value="Unassembled WGS sequence"/>
</dbReference>